<feature type="region of interest" description="Disordered" evidence="1">
    <location>
        <begin position="388"/>
        <end position="443"/>
    </location>
</feature>
<feature type="compositionally biased region" description="Low complexity" evidence="1">
    <location>
        <begin position="213"/>
        <end position="237"/>
    </location>
</feature>
<reference evidence="3" key="1">
    <citation type="journal article" date="2013" name="Genetics">
        <title>The draft genome and transcriptome of Panagrellus redivivus are shaped by the harsh demands of a free-living lifestyle.</title>
        <authorList>
            <person name="Srinivasan J."/>
            <person name="Dillman A.R."/>
            <person name="Macchietto M.G."/>
            <person name="Heikkinen L."/>
            <person name="Lakso M."/>
            <person name="Fracchia K.M."/>
            <person name="Antoshechkin I."/>
            <person name="Mortazavi A."/>
            <person name="Wong G."/>
            <person name="Sternberg P.W."/>
        </authorList>
    </citation>
    <scope>NUCLEOTIDE SEQUENCE [LARGE SCALE GENOMIC DNA]</scope>
    <source>
        <strain evidence="3">MT8872</strain>
    </source>
</reference>
<feature type="signal peptide" evidence="2">
    <location>
        <begin position="1"/>
        <end position="33"/>
    </location>
</feature>
<feature type="compositionally biased region" description="Pro residues" evidence="1">
    <location>
        <begin position="559"/>
        <end position="568"/>
    </location>
</feature>
<feature type="compositionally biased region" description="Pro residues" evidence="1">
    <location>
        <begin position="623"/>
        <end position="636"/>
    </location>
</feature>
<evidence type="ECO:0000313" key="4">
    <source>
        <dbReference type="WBParaSite" id="Pan_g16400.t1"/>
    </source>
</evidence>
<evidence type="ECO:0000256" key="2">
    <source>
        <dbReference type="SAM" id="SignalP"/>
    </source>
</evidence>
<feature type="compositionally biased region" description="Gly residues" evidence="1">
    <location>
        <begin position="602"/>
        <end position="622"/>
    </location>
</feature>
<evidence type="ECO:0000313" key="3">
    <source>
        <dbReference type="Proteomes" id="UP000492821"/>
    </source>
</evidence>
<dbReference type="WBParaSite" id="Pan_g16400.t1">
    <property type="protein sequence ID" value="Pan_g16400.t1"/>
    <property type="gene ID" value="Pan_g16400"/>
</dbReference>
<accession>A0A7E4V465</accession>
<reference evidence="4" key="2">
    <citation type="submission" date="2020-10" db="UniProtKB">
        <authorList>
            <consortium name="WormBaseParasite"/>
        </authorList>
    </citation>
    <scope>IDENTIFICATION</scope>
</reference>
<feature type="compositionally biased region" description="Pro residues" evidence="1">
    <location>
        <begin position="462"/>
        <end position="472"/>
    </location>
</feature>
<feature type="region of interest" description="Disordered" evidence="1">
    <location>
        <begin position="152"/>
        <end position="176"/>
    </location>
</feature>
<proteinExistence type="predicted"/>
<sequence>MRLHGPGGWASLATGQLVWFCLVICAVITVCNAQTESAENSAGKNHLNGIRRLSIQKINGPQQILSNGAPRRYLSQNTRAKLSDSAEREREAAWPAFGHRGSGSTGRRAPFAVAPVMSSASAERIHSRDSGERESINYERRVNLLPVARGAMTHQASPPVRHRSSASTSAEHHIAEHRRLARWRKIGPLVGSGGTNVRQPYTRARYTAHAQHAPTVEVSTTTTERPTTTAAPTTVPTTTTRRVYTTRARPEYEGIPSSRPILPDTSRETTRPAKLTTEAPMIRRIHAHTMPHADGIEPPHIAARKAFGQRQLFNGPILDDNFEARTVAPPRHIGVSHSREDNDDGPTIVEDTSNADYHSRQGSVAAAVKRFKFTNKLSYRPRLKIRRPEEQFAARSDGSAKPSNYPLAIPELTPLESRRPLPSFEAPGPFMARHRGDHSASNLKPLPPPMLPVFGEQVIQVEPPPPPRPPKLPSNTQWSGEEDFSETVTEGDGGGDSGLVGGGDSAAGFGSELGTPPPGFAEAFGLNGAGVDLQATMPPATTAAPTTTTTKAPTTTTRRPPPPPPPEEPFVIPENSGLRPVAPPSEFKGGFGSAKGSHLSGFSGGGGGFGGGGGGFGGGGGGGPPPPAPPPPAPKPAPKRGRMPAPDPNLTEEDYFTGESALAPNRAGPNGDGYGPPVFPGGAAPPPVPSVGIGGGAAGIPPYRMRGDDVENEPTTVKPSALLSMLNKADEGFNQAITHFEQGTPIEAAAIDILEVALGSTKLDSQAKLLSHVDRTIGLDNLQRLQRWANTGGAFDMVKEQFVKFAKNYKVPDPPPGLTIPPQLEYLFSPTG</sequence>
<organism evidence="3 4">
    <name type="scientific">Panagrellus redivivus</name>
    <name type="common">Microworm</name>
    <dbReference type="NCBI Taxonomy" id="6233"/>
    <lineage>
        <taxon>Eukaryota</taxon>
        <taxon>Metazoa</taxon>
        <taxon>Ecdysozoa</taxon>
        <taxon>Nematoda</taxon>
        <taxon>Chromadorea</taxon>
        <taxon>Rhabditida</taxon>
        <taxon>Tylenchina</taxon>
        <taxon>Panagrolaimomorpha</taxon>
        <taxon>Panagrolaimoidea</taxon>
        <taxon>Panagrolaimidae</taxon>
        <taxon>Panagrellus</taxon>
    </lineage>
</organism>
<keyword evidence="3" id="KW-1185">Reference proteome</keyword>
<feature type="compositionally biased region" description="Gly residues" evidence="1">
    <location>
        <begin position="491"/>
        <end position="505"/>
    </location>
</feature>
<feature type="region of interest" description="Disordered" evidence="1">
    <location>
        <begin position="208"/>
        <end position="237"/>
    </location>
</feature>
<feature type="chain" id="PRO_5028893720" evidence="2">
    <location>
        <begin position="34"/>
        <end position="832"/>
    </location>
</feature>
<keyword evidence="2" id="KW-0732">Signal</keyword>
<protein>
    <submittedName>
        <fullName evidence="4">DUF148 domain-containing protein</fullName>
    </submittedName>
</protein>
<name>A0A7E4V465_PANRE</name>
<feature type="region of interest" description="Disordered" evidence="1">
    <location>
        <begin position="459"/>
        <end position="653"/>
    </location>
</feature>
<evidence type="ECO:0000256" key="1">
    <source>
        <dbReference type="SAM" id="MobiDB-lite"/>
    </source>
</evidence>
<dbReference type="Proteomes" id="UP000492821">
    <property type="component" value="Unassembled WGS sequence"/>
</dbReference>
<feature type="compositionally biased region" description="Low complexity" evidence="1">
    <location>
        <begin position="535"/>
        <end position="558"/>
    </location>
</feature>
<dbReference type="AlphaFoldDB" id="A0A7E4V465"/>